<proteinExistence type="predicted"/>
<gene>
    <name evidence="3" type="ORF">GCM10023175_53440</name>
</gene>
<keyword evidence="2" id="KW-1133">Transmembrane helix</keyword>
<sequence length="152" mass="16461">MSVDSQAPAAGESRELAPAPPKTPGAAPRSPWPTNRPPWRARITRALDELRFVNEQPPSLADLIAIARRGNWSNTTHGGLRNLAAAHAWIVQAPLLVLGSLLAWSARTAGRVWTVIPVALTVGSALDLIPVVNMFVPTWATWSAWPPLCWIL</sequence>
<evidence type="ECO:0000256" key="1">
    <source>
        <dbReference type="SAM" id="MobiDB-lite"/>
    </source>
</evidence>
<feature type="region of interest" description="Disordered" evidence="1">
    <location>
        <begin position="1"/>
        <end position="38"/>
    </location>
</feature>
<keyword evidence="2" id="KW-0812">Transmembrane</keyword>
<protein>
    <recommendedName>
        <fullName evidence="5">DUF2637 domain-containing protein</fullName>
    </recommendedName>
</protein>
<evidence type="ECO:0000256" key="2">
    <source>
        <dbReference type="SAM" id="Phobius"/>
    </source>
</evidence>
<accession>A0ABP8RZX5</accession>
<keyword evidence="2" id="KW-0472">Membrane</keyword>
<reference evidence="4" key="1">
    <citation type="journal article" date="2019" name="Int. J. Syst. Evol. Microbiol.">
        <title>The Global Catalogue of Microorganisms (GCM) 10K type strain sequencing project: providing services to taxonomists for standard genome sequencing and annotation.</title>
        <authorList>
            <consortium name="The Broad Institute Genomics Platform"/>
            <consortium name="The Broad Institute Genome Sequencing Center for Infectious Disease"/>
            <person name="Wu L."/>
            <person name="Ma J."/>
        </authorList>
    </citation>
    <scope>NUCLEOTIDE SEQUENCE [LARGE SCALE GENOMIC DNA]</scope>
    <source>
        <strain evidence="4">JCM 17906</strain>
    </source>
</reference>
<comment type="caution">
    <text evidence="3">The sequence shown here is derived from an EMBL/GenBank/DDBJ whole genome shotgun (WGS) entry which is preliminary data.</text>
</comment>
<dbReference type="RefSeq" id="WP_345424338.1">
    <property type="nucleotide sequence ID" value="NZ_BAABGT010000086.1"/>
</dbReference>
<dbReference type="EMBL" id="BAABGT010000086">
    <property type="protein sequence ID" value="GAA4554762.1"/>
    <property type="molecule type" value="Genomic_DNA"/>
</dbReference>
<keyword evidence="4" id="KW-1185">Reference proteome</keyword>
<organism evidence="3 4">
    <name type="scientific">Pseudonocardia xishanensis</name>
    <dbReference type="NCBI Taxonomy" id="630995"/>
    <lineage>
        <taxon>Bacteria</taxon>
        <taxon>Bacillati</taxon>
        <taxon>Actinomycetota</taxon>
        <taxon>Actinomycetes</taxon>
        <taxon>Pseudonocardiales</taxon>
        <taxon>Pseudonocardiaceae</taxon>
        <taxon>Pseudonocardia</taxon>
    </lineage>
</organism>
<feature type="transmembrane region" description="Helical" evidence="2">
    <location>
        <begin position="86"/>
        <end position="105"/>
    </location>
</feature>
<evidence type="ECO:0008006" key="5">
    <source>
        <dbReference type="Google" id="ProtNLM"/>
    </source>
</evidence>
<evidence type="ECO:0000313" key="3">
    <source>
        <dbReference type="EMBL" id="GAA4554762.1"/>
    </source>
</evidence>
<name>A0ABP8RZX5_9PSEU</name>
<feature type="transmembrane region" description="Helical" evidence="2">
    <location>
        <begin position="112"/>
        <end position="136"/>
    </location>
</feature>
<dbReference type="Proteomes" id="UP001501598">
    <property type="component" value="Unassembled WGS sequence"/>
</dbReference>
<evidence type="ECO:0000313" key="4">
    <source>
        <dbReference type="Proteomes" id="UP001501598"/>
    </source>
</evidence>